<dbReference type="InterPro" id="IPR022542">
    <property type="entry name" value="FOCAD/RST1_DUF3730"/>
</dbReference>
<gene>
    <name evidence="3" type="ORF">Naga_100021g31</name>
</gene>
<dbReference type="GO" id="GO:0060147">
    <property type="term" value="P:regulation of post-transcriptional gene silencing"/>
    <property type="evidence" value="ECO:0007669"/>
    <property type="project" value="InterPro"/>
</dbReference>
<feature type="region of interest" description="Disordered" evidence="1">
    <location>
        <begin position="1512"/>
        <end position="1543"/>
    </location>
</feature>
<feature type="domain" description="DUF3730" evidence="2">
    <location>
        <begin position="596"/>
        <end position="803"/>
    </location>
</feature>
<evidence type="ECO:0000313" key="4">
    <source>
        <dbReference type="Proteomes" id="UP000019335"/>
    </source>
</evidence>
<name>W7TFN5_9STRA</name>
<sequence length="2091" mass="228798">MKKDKEACQRRCQKLLIRARLSDALQQELAVTGLVALVEEGSIDLEILLQLLVSSKPAFDQSCAVNNERSHGKYSLAIHGGFIPPDGDAAEAVNLPPLAVASAVCSGLETLVGCNKGDVGTIIKRLLEVVEGTLRSEVLLRYHHQRGRIQSVQSVLVATLANLSLEAMLKESSAGNMDAALLWCEQAPLVSALDFDRKCLMPLVFAEAIRLPTRPYYPHMEVLLVGIQIPVMVSVLLSTKTWEKEIFLKNLEGMPLDRLPQPLLVALASSYMELMRFLPGANMRFSEGREVASISHEHRNNEDGTTGISSPVTDAQVVLRVLKLLFQLVCHLEAPAAIRTLGRGLAHHLVESALDVVICGSIFTPLLLPITAMLEALAEFDALDLLGPFLPGLAHLLAAMGRIGICGRERSRLLIILQTIISASNPATSEDGEQREHFCLAPDALRLCLYPLLSLTSVTNAAAPLINVIERRLFLKKGSVLSSASGSRWVLSVSMEDHSWAGTPDSLALLVHSLRTAPEHKAATTWRREWALVRVMGLLFEEDEKGPNGKNRAEMAVDMLGVLVDQDKKGFLGPRLFPSILYRLNRCGMNTITPSVARFQCRLLEFLPSLGLHGVGAQLVQALLQRLASAPGIAEVHRLARSSGSAYKSLTHEALCATSLGTAAISLSAALYRCNMRTLPRLRQLVLAADADMNVGTSSLRALGNEVDEFRLARVLAILDVVREDPEAGSEFVGLLQTFLMDRQLPGVVSTAVDCLTYLCSADCLDFNATLRIIRKEGRLNFKQHPSVLISLADFYGAGADIFYCSAEKTLSEGDATEATSVPDSVHDDYEERLPRISEEHLLSLHDHLWDLVQEPHVAVRRQTYLALTGYVPALLACQDDRVPADLRERVYQTLRKEYHVDSHKGLQELLKVILVAEAEDSGSWRRTLLLTGGAKKYDGGEVTFNKPSGRSIKALPNANEILQLYKKHRGDIPGLAGATLCAISGKRWNSVGAAEEMGDLSLPEMIVDVLSDEDLGGRSSIHRILAVHGFLRFFQTFVHEQLCRYPESSTKTIKAIEEMETSIRTLVKNYGEFSREAANCYLALAALVNALPTQLSYKTVEVVANLREAAISDMMTGITSDVPSLFVSLGLSARCLGPADGNLVEAIVEEVYMDHAQKAFTASPNWGWCRWGVLVGSSVATDWVRQISSPDMAALRLLLTVTKNCLMTLQEEALHSIAVARMLREPLGAFSVALWASQENHATHDIIEWRAIDVNRDAPSTAKHNLSPSSDAMNRCGDRTAALAGALWGLAILAPNLAHAGLDGVLLQLYHVLRAAAQKYITLVSPALSVVSVSAVKANLLALSDVLFLVQNLMSHLTEAGEEESDQGSVGTDNLLDDANILLGVAHLAVSLQGAMAFPKGVSDDLRRYLSKKMRKLSGVGKEATSGDNIHETYSLSLYLSAFTLLVNGGPLVDIMGTDLGASLNAERTTANMTTELVGFLRRDVSHSCNHRQSNGAARILGLLAALKEEHDAEENEGKGGRVEGKSMEGLTKGSPSGSSRTMMCRIDPSTFGLPSEGTLLRLVLHDLLRLAVGEDNMESSVANAFIVSSLRGLGSCRTFKVEHKQMTSALQNLVKSRQLQIKLKQAQCEDAYDSAVVIRACIMFAVKMAPHSGAYVSWLYDFAVNSQDEVLDLVFDVLHSFIGLFPAKLCGQLLERLWDKSFEKGRKEAFTILHAIKFLDALGRSCKSSDSDMDSARIESVCTFVVTVILGFLPSFSSIYLEGELMSECLQDEPNQEPICLNFLQALANVLSALTRCHPTPEHVKEDLQQALTLKSLSEPGKGAAIVIMIAMLIEEGAMPISDLKSLRHLVIGPATQSLSYFSEKNRQCLIPWIVRPLWTSSAQDKAAARREWILALLDYINVEPENPRHMVILVFLLTGNISGKFRIELDIKRVTLLQPQLRAALCRAENVGQIENEFIAEGWTRLHTIREGIATAFPDTSDADKKLEWGIQVVSRAVKALHKISCTARREKRLLPEMQQWQYGSCNISSHYVNLYGALLAGIVAGATHRGEPLLSDQMPPAAKRFIAEWCVIMSAANCERESMKSLA</sequence>
<dbReference type="InterPro" id="IPR016024">
    <property type="entry name" value="ARM-type_fold"/>
</dbReference>
<feature type="compositionally biased region" description="Basic and acidic residues" evidence="1">
    <location>
        <begin position="1512"/>
        <end position="1528"/>
    </location>
</feature>
<comment type="caution">
    <text evidence="3">The sequence shown here is derived from an EMBL/GenBank/DDBJ whole genome shotgun (WGS) entry which is preliminary data.</text>
</comment>
<dbReference type="Proteomes" id="UP000019335">
    <property type="component" value="Chromosome 10"/>
</dbReference>
<evidence type="ECO:0000259" key="2">
    <source>
        <dbReference type="Pfam" id="PF12530"/>
    </source>
</evidence>
<evidence type="ECO:0000256" key="1">
    <source>
        <dbReference type="SAM" id="MobiDB-lite"/>
    </source>
</evidence>
<reference evidence="3 4" key="1">
    <citation type="journal article" date="2014" name="Mol. Plant">
        <title>Chromosome Scale Genome Assembly and Transcriptome Profiling of Nannochloropsis gaditana in Nitrogen Depletion.</title>
        <authorList>
            <person name="Corteggiani Carpinelli E."/>
            <person name="Telatin A."/>
            <person name="Vitulo N."/>
            <person name="Forcato C."/>
            <person name="D'Angelo M."/>
            <person name="Schiavon R."/>
            <person name="Vezzi A."/>
            <person name="Giacometti G.M."/>
            <person name="Morosinotto T."/>
            <person name="Valle G."/>
        </authorList>
    </citation>
    <scope>NUCLEOTIDE SEQUENCE [LARGE SCALE GENOMIC DNA]</scope>
    <source>
        <strain evidence="3 4">B-31</strain>
    </source>
</reference>
<dbReference type="EMBL" id="AZIL01000830">
    <property type="protein sequence ID" value="EWM25845.1"/>
    <property type="molecule type" value="Genomic_DNA"/>
</dbReference>
<proteinExistence type="predicted"/>
<accession>W7TFN5</accession>
<dbReference type="PANTHER" id="PTHR16212:SF4">
    <property type="entry name" value="FOCADHESIN"/>
    <property type="match status" value="1"/>
</dbReference>
<evidence type="ECO:0000313" key="3">
    <source>
        <dbReference type="EMBL" id="EWM25845.1"/>
    </source>
</evidence>
<dbReference type="Pfam" id="PF12530">
    <property type="entry name" value="DUF3730"/>
    <property type="match status" value="1"/>
</dbReference>
<protein>
    <recommendedName>
        <fullName evidence="2">DUF3730 domain-containing protein</fullName>
    </recommendedName>
</protein>
<dbReference type="PANTHER" id="PTHR16212">
    <property type="entry name" value="FOCADHESIN FAMILY MEMBER"/>
    <property type="match status" value="1"/>
</dbReference>
<keyword evidence="4" id="KW-1185">Reference proteome</keyword>
<dbReference type="InterPro" id="IPR045163">
    <property type="entry name" value="Focadhesin/RST1"/>
</dbReference>
<organism evidence="3 4">
    <name type="scientific">Nannochloropsis gaditana</name>
    <dbReference type="NCBI Taxonomy" id="72520"/>
    <lineage>
        <taxon>Eukaryota</taxon>
        <taxon>Sar</taxon>
        <taxon>Stramenopiles</taxon>
        <taxon>Ochrophyta</taxon>
        <taxon>Eustigmatophyceae</taxon>
        <taxon>Eustigmatales</taxon>
        <taxon>Monodopsidaceae</taxon>
        <taxon>Nannochloropsis</taxon>
    </lineage>
</organism>
<dbReference type="SUPFAM" id="SSF48371">
    <property type="entry name" value="ARM repeat"/>
    <property type="match status" value="1"/>
</dbReference>
<dbReference type="OrthoDB" id="6125419at2759"/>